<evidence type="ECO:0000313" key="7">
    <source>
        <dbReference type="Proteomes" id="UP000305067"/>
    </source>
</evidence>
<evidence type="ECO:0000256" key="2">
    <source>
        <dbReference type="ARBA" id="ARBA00023002"/>
    </source>
</evidence>
<gene>
    <name evidence="6" type="ORF">BDV98DRAFT_574131</name>
</gene>
<dbReference type="AlphaFoldDB" id="A0A5C3Q991"/>
<reference evidence="6 7" key="1">
    <citation type="journal article" date="2019" name="Nat. Ecol. Evol.">
        <title>Megaphylogeny resolves global patterns of mushroom evolution.</title>
        <authorList>
            <person name="Varga T."/>
            <person name="Krizsan K."/>
            <person name="Foldi C."/>
            <person name="Dima B."/>
            <person name="Sanchez-Garcia M."/>
            <person name="Sanchez-Ramirez S."/>
            <person name="Szollosi G.J."/>
            <person name="Szarkandi J.G."/>
            <person name="Papp V."/>
            <person name="Albert L."/>
            <person name="Andreopoulos W."/>
            <person name="Angelini C."/>
            <person name="Antonin V."/>
            <person name="Barry K.W."/>
            <person name="Bougher N.L."/>
            <person name="Buchanan P."/>
            <person name="Buyck B."/>
            <person name="Bense V."/>
            <person name="Catcheside P."/>
            <person name="Chovatia M."/>
            <person name="Cooper J."/>
            <person name="Damon W."/>
            <person name="Desjardin D."/>
            <person name="Finy P."/>
            <person name="Geml J."/>
            <person name="Haridas S."/>
            <person name="Hughes K."/>
            <person name="Justo A."/>
            <person name="Karasinski D."/>
            <person name="Kautmanova I."/>
            <person name="Kiss B."/>
            <person name="Kocsube S."/>
            <person name="Kotiranta H."/>
            <person name="LaButti K.M."/>
            <person name="Lechner B.E."/>
            <person name="Liimatainen K."/>
            <person name="Lipzen A."/>
            <person name="Lukacs Z."/>
            <person name="Mihaltcheva S."/>
            <person name="Morgado L.N."/>
            <person name="Niskanen T."/>
            <person name="Noordeloos M.E."/>
            <person name="Ohm R.A."/>
            <person name="Ortiz-Santana B."/>
            <person name="Ovrebo C."/>
            <person name="Racz N."/>
            <person name="Riley R."/>
            <person name="Savchenko A."/>
            <person name="Shiryaev A."/>
            <person name="Soop K."/>
            <person name="Spirin V."/>
            <person name="Szebenyi C."/>
            <person name="Tomsovsky M."/>
            <person name="Tulloss R.E."/>
            <person name="Uehling J."/>
            <person name="Grigoriev I.V."/>
            <person name="Vagvolgyi C."/>
            <person name="Papp T."/>
            <person name="Martin F.M."/>
            <person name="Miettinen O."/>
            <person name="Hibbett D.S."/>
            <person name="Nagy L.G."/>
        </authorList>
    </citation>
    <scope>NUCLEOTIDE SEQUENCE [LARGE SCALE GENOMIC DNA]</scope>
    <source>
        <strain evidence="6 7">CBS 309.79</strain>
    </source>
</reference>
<dbReference type="InterPro" id="IPR036188">
    <property type="entry name" value="FAD/NAD-bd_sf"/>
</dbReference>
<keyword evidence="2" id="KW-0560">Oxidoreductase</keyword>
<comment type="catalytic activity">
    <reaction evidence="4">
        <text>melleolide F + FADH2 + chloride + O2 = 6'-chloromelleolide F + FAD + 2 H2O + H(+)</text>
        <dbReference type="Rhea" id="RHEA:67160"/>
        <dbReference type="ChEBI" id="CHEBI:15377"/>
        <dbReference type="ChEBI" id="CHEBI:15378"/>
        <dbReference type="ChEBI" id="CHEBI:15379"/>
        <dbReference type="ChEBI" id="CHEBI:17996"/>
        <dbReference type="ChEBI" id="CHEBI:57692"/>
        <dbReference type="ChEBI" id="CHEBI:58307"/>
        <dbReference type="ChEBI" id="CHEBI:167712"/>
        <dbReference type="ChEBI" id="CHEBI:167713"/>
    </reaction>
    <physiologicalReaction direction="left-to-right" evidence="4">
        <dbReference type="Rhea" id="RHEA:67161"/>
    </physiologicalReaction>
</comment>
<name>A0A5C3Q991_9AGAR</name>
<evidence type="ECO:0000256" key="1">
    <source>
        <dbReference type="ARBA" id="ARBA00005706"/>
    </source>
</evidence>
<dbReference type="Proteomes" id="UP000305067">
    <property type="component" value="Unassembled WGS sequence"/>
</dbReference>
<dbReference type="Pfam" id="PF04820">
    <property type="entry name" value="Trp_halogenase"/>
    <property type="match status" value="2"/>
</dbReference>
<dbReference type="GO" id="GO:0044550">
    <property type="term" value="P:secondary metabolite biosynthetic process"/>
    <property type="evidence" value="ECO:0007669"/>
    <property type="project" value="UniProtKB-ARBA"/>
</dbReference>
<dbReference type="GO" id="GO:0004497">
    <property type="term" value="F:monooxygenase activity"/>
    <property type="evidence" value="ECO:0007669"/>
    <property type="project" value="UniProtKB-KW"/>
</dbReference>
<keyword evidence="3" id="KW-0503">Monooxygenase</keyword>
<dbReference type="PANTHER" id="PTHR43747">
    <property type="entry name" value="FAD-BINDING PROTEIN"/>
    <property type="match status" value="1"/>
</dbReference>
<accession>A0A5C3Q991</accession>
<sequence length="538" mass="59282">MAAPNHIPKKTQVLVIGGGPGGSYAATCLAREGCQVVLLEADNFPRYHIGESTLPSLRRYLQFIGFLEEFEGHGFTHKNGAAFKLNAQKRHGFTNFLEEDPTNHAWNLVRSESDEMLLRHASRCGVKVHESTRVTDIEFDGPRPVAASYLNTSTHDAGRIEFDYLVDSSGRAGVMSTKYLKNRVFNPSFKNIATWGYWRGAKKYQPNDEKLANFPFFEALSDDSGWAWFFPLHDGTTSVGLVMNQDIANRKKRAHSWSTREFYVQELKKQAPVLVDLIGPEGYLAEDGKSSGSAVRSASDYSYSAKCYAGPGYRLVGDAACFIDPYFSSGIHLAQTSGLSAAATILASIKGTCPETQAAEWHNQRVDISYTRFLVVVLTAYRQIRSQDTPILSEIAEDGFDRAFDHFRPVIQGRVDAQQKLAATAPDLRETIDFCKAAFDATGREGMSVPIPSPQTRAGDSESASGRPTTNGYAHPTTNGEHPTLDAEVKNAITQTTAMRFMTTGESFMIDNLVSDEIIGMRLRLKAGDLGLDVISRS</sequence>
<proteinExistence type="inferred from homology"/>
<evidence type="ECO:0000256" key="5">
    <source>
        <dbReference type="SAM" id="MobiDB-lite"/>
    </source>
</evidence>
<evidence type="ECO:0000256" key="3">
    <source>
        <dbReference type="ARBA" id="ARBA00023033"/>
    </source>
</evidence>
<feature type="compositionally biased region" description="Polar residues" evidence="5">
    <location>
        <begin position="454"/>
        <end position="481"/>
    </location>
</feature>
<protein>
    <submittedName>
        <fullName evidence="6">Non-heme halogenase</fullName>
    </submittedName>
</protein>
<dbReference type="STRING" id="1884261.A0A5C3Q991"/>
<dbReference type="PANTHER" id="PTHR43747:SF5">
    <property type="entry name" value="FAD-BINDING DOMAIN-CONTAINING PROTEIN"/>
    <property type="match status" value="1"/>
</dbReference>
<dbReference type="Gene3D" id="3.50.50.60">
    <property type="entry name" value="FAD/NAD(P)-binding domain"/>
    <property type="match status" value="1"/>
</dbReference>
<comment type="similarity">
    <text evidence="1">Belongs to the flavin-dependent halogenase family.</text>
</comment>
<dbReference type="InterPro" id="IPR006905">
    <property type="entry name" value="Flavin_halogenase"/>
</dbReference>
<dbReference type="GO" id="GO:0140907">
    <property type="term" value="F:flavin-dependent halogenase activity"/>
    <property type="evidence" value="ECO:0007669"/>
    <property type="project" value="UniProtKB-ARBA"/>
</dbReference>
<dbReference type="InterPro" id="IPR050816">
    <property type="entry name" value="Flavin-dep_Halogenase_NPB"/>
</dbReference>
<dbReference type="EMBL" id="ML178845">
    <property type="protein sequence ID" value="TFK97747.1"/>
    <property type="molecule type" value="Genomic_DNA"/>
</dbReference>
<evidence type="ECO:0000313" key="6">
    <source>
        <dbReference type="EMBL" id="TFK97747.1"/>
    </source>
</evidence>
<dbReference type="OrthoDB" id="3340390at2759"/>
<keyword evidence="7" id="KW-1185">Reference proteome</keyword>
<dbReference type="SUPFAM" id="SSF51905">
    <property type="entry name" value="FAD/NAD(P)-binding domain"/>
    <property type="match status" value="1"/>
</dbReference>
<organism evidence="6 7">
    <name type="scientific">Pterulicium gracile</name>
    <dbReference type="NCBI Taxonomy" id="1884261"/>
    <lineage>
        <taxon>Eukaryota</taxon>
        <taxon>Fungi</taxon>
        <taxon>Dikarya</taxon>
        <taxon>Basidiomycota</taxon>
        <taxon>Agaricomycotina</taxon>
        <taxon>Agaricomycetes</taxon>
        <taxon>Agaricomycetidae</taxon>
        <taxon>Agaricales</taxon>
        <taxon>Pleurotineae</taxon>
        <taxon>Pterulaceae</taxon>
        <taxon>Pterulicium</taxon>
    </lineage>
</organism>
<evidence type="ECO:0000256" key="4">
    <source>
        <dbReference type="ARBA" id="ARBA00049364"/>
    </source>
</evidence>
<feature type="region of interest" description="Disordered" evidence="5">
    <location>
        <begin position="445"/>
        <end position="484"/>
    </location>
</feature>